<evidence type="ECO:0000313" key="4">
    <source>
        <dbReference type="EMBL" id="SMD27174.1"/>
    </source>
</evidence>
<dbReference type="InterPro" id="IPR027417">
    <property type="entry name" value="P-loop_NTPase"/>
</dbReference>
<evidence type="ECO:0000259" key="3">
    <source>
        <dbReference type="Pfam" id="PF25000"/>
    </source>
</evidence>
<dbReference type="SUPFAM" id="SSF52540">
    <property type="entry name" value="P-loop containing nucleoside triphosphate hydrolases"/>
    <property type="match status" value="1"/>
</dbReference>
<dbReference type="Pfam" id="PF00931">
    <property type="entry name" value="NB-ARC"/>
    <property type="match status" value="1"/>
</dbReference>
<dbReference type="Pfam" id="PF25000">
    <property type="entry name" value="DUF7779"/>
    <property type="match status" value="1"/>
</dbReference>
<dbReference type="NCBIfam" id="NF041121">
    <property type="entry name" value="SAV_2336_NTERM"/>
    <property type="match status" value="1"/>
</dbReference>
<feature type="region of interest" description="Disordered" evidence="1">
    <location>
        <begin position="546"/>
        <end position="632"/>
    </location>
</feature>
<protein>
    <submittedName>
        <fullName evidence="4">Tetratricopeptide repeat-containing protein</fullName>
    </submittedName>
</protein>
<evidence type="ECO:0000256" key="1">
    <source>
        <dbReference type="SAM" id="MobiDB-lite"/>
    </source>
</evidence>
<dbReference type="InterPro" id="IPR002182">
    <property type="entry name" value="NB-ARC"/>
</dbReference>
<feature type="domain" description="DUF7779" evidence="3">
    <location>
        <begin position="875"/>
        <end position="961"/>
    </location>
</feature>
<feature type="domain" description="NB-ARC" evidence="2">
    <location>
        <begin position="651"/>
        <end position="796"/>
    </location>
</feature>
<dbReference type="NCBIfam" id="NF040586">
    <property type="entry name" value="FxSxx_TPR"/>
    <property type="match status" value="1"/>
</dbReference>
<dbReference type="Pfam" id="PF13374">
    <property type="entry name" value="TPR_10"/>
    <property type="match status" value="2"/>
</dbReference>
<dbReference type="PANTHER" id="PTHR46082">
    <property type="entry name" value="ATP/GTP-BINDING PROTEIN-RELATED"/>
    <property type="match status" value="1"/>
</dbReference>
<dbReference type="SUPFAM" id="SSF48452">
    <property type="entry name" value="TPR-like"/>
    <property type="match status" value="3"/>
</dbReference>
<feature type="compositionally biased region" description="Low complexity" evidence="1">
    <location>
        <begin position="570"/>
        <end position="589"/>
    </location>
</feature>
<dbReference type="PANTHER" id="PTHR46082:SF6">
    <property type="entry name" value="AAA+ ATPASE DOMAIN-CONTAINING PROTEIN-RELATED"/>
    <property type="match status" value="1"/>
</dbReference>
<dbReference type="Gene3D" id="3.40.50.300">
    <property type="entry name" value="P-loop containing nucleotide triphosphate hydrolases"/>
    <property type="match status" value="1"/>
</dbReference>
<dbReference type="EMBL" id="FWXV01000021">
    <property type="protein sequence ID" value="SMD27174.1"/>
    <property type="molecule type" value="Genomic_DNA"/>
</dbReference>
<dbReference type="Gene3D" id="1.25.40.10">
    <property type="entry name" value="Tetratricopeptide repeat domain"/>
    <property type="match status" value="2"/>
</dbReference>
<dbReference type="InterPro" id="IPR053137">
    <property type="entry name" value="NLR-like"/>
</dbReference>
<evidence type="ECO:0000259" key="2">
    <source>
        <dbReference type="Pfam" id="PF00931"/>
    </source>
</evidence>
<name>A0A1Y5Y8H9_KIBAR</name>
<accession>A0A1Y5Y8H9</accession>
<feature type="compositionally biased region" description="Basic and acidic residues" evidence="1">
    <location>
        <begin position="25"/>
        <end position="36"/>
    </location>
</feature>
<dbReference type="Pfam" id="PF13424">
    <property type="entry name" value="TPR_12"/>
    <property type="match status" value="2"/>
</dbReference>
<feature type="region of interest" description="Disordered" evidence="1">
    <location>
        <begin position="1"/>
        <end position="96"/>
    </location>
</feature>
<dbReference type="InterPro" id="IPR047738">
    <property type="entry name" value="SAV_2336-like_N"/>
</dbReference>
<gene>
    <name evidence="4" type="ORF">SAMN05661093_10771</name>
</gene>
<dbReference type="InterPro" id="IPR056681">
    <property type="entry name" value="DUF7779"/>
</dbReference>
<evidence type="ECO:0000313" key="5">
    <source>
        <dbReference type="Proteomes" id="UP000192674"/>
    </source>
</evidence>
<dbReference type="GO" id="GO:0043531">
    <property type="term" value="F:ADP binding"/>
    <property type="evidence" value="ECO:0007669"/>
    <property type="project" value="InterPro"/>
</dbReference>
<dbReference type="InterPro" id="IPR011990">
    <property type="entry name" value="TPR-like_helical_dom_sf"/>
</dbReference>
<proteinExistence type="predicted"/>
<keyword evidence="5" id="KW-1185">Reference proteome</keyword>
<reference evidence="4 5" key="1">
    <citation type="submission" date="2017-04" db="EMBL/GenBank/DDBJ databases">
        <authorList>
            <person name="Afonso C.L."/>
            <person name="Miller P.J."/>
            <person name="Scott M.A."/>
            <person name="Spackman E."/>
            <person name="Goraichik I."/>
            <person name="Dimitrov K.M."/>
            <person name="Suarez D.L."/>
            <person name="Swayne D.E."/>
        </authorList>
    </citation>
    <scope>NUCLEOTIDE SEQUENCE [LARGE SCALE GENOMIC DNA]</scope>
    <source>
        <strain evidence="4 5">DSM 43828</strain>
    </source>
</reference>
<dbReference type="Proteomes" id="UP000192674">
    <property type="component" value="Unassembled WGS sequence"/>
</dbReference>
<organism evidence="4 5">
    <name type="scientific">Kibdelosporangium aridum</name>
    <dbReference type="NCBI Taxonomy" id="2030"/>
    <lineage>
        <taxon>Bacteria</taxon>
        <taxon>Bacillati</taxon>
        <taxon>Actinomycetota</taxon>
        <taxon>Actinomycetes</taxon>
        <taxon>Pseudonocardiales</taxon>
        <taxon>Pseudonocardiaceae</taxon>
        <taxon>Kibdelosporangium</taxon>
    </lineage>
</organism>
<feature type="compositionally biased region" description="Basic and acidic residues" evidence="1">
    <location>
        <begin position="54"/>
        <end position="70"/>
    </location>
</feature>
<feature type="compositionally biased region" description="Polar residues" evidence="1">
    <location>
        <begin position="550"/>
        <end position="559"/>
    </location>
</feature>
<sequence>MAAPTGDLGSNCPKPTAADNQPDTPPERPSSEHPDWQEIADALYLASVIGSVPEEDRSATARTRAKEPLRRHPTPSSADQDQRAKQPDTSEAQLPEPATRPAVMHHGAAGQHARSKPVVVGESGNEQLDVIGIVRALRPLRRKARSRRLDDVVLDEEATAEQAVRGGPWLPVVQQATERWLDLTLVVDTGPSMALWREKINAFERLLRQTGTFRTTQRLLLSTTNENAIELRGTTGASVRTPAELLDPSGRRIVLMLTDGVGKIWRSPQMSATLARLARTMPTAVIHLLPQRFWRQMGFAALRATLKPGGRLVPNCRWSMALPDVWLDFTRDDAVPVPVVEMRPRLLERIVDLFVGRDKRIDSAVYLASSSDTGDPESELVSYSAREQVNYFRSTVPRETFRLATLLAAVPFSLEAARRIQVVMVPEAGAEHIAQLLGSPFIGAVPVPHVDFESPWSTVSFDIGQEVRKELISSARRSETARVVRLTTPPYSAVWKAFDQPDVAPDPSVLSVTADEIAIEKIVMDALSGPYLSRAGRLGKAVENVEPTGIRSNGTNMPQTVGPAAINPQPGAESPPAAVSPSPTAGAAVTSNGPDVPLVSSHPGPALLEWSPPSSVRRQPGESPRVWGSIPPRNPNFTGRVDLLHALGDRLKSDGFTAVLPSALHGMGGIGKTQIAVEYIYQHLSDYDLVWWVEAANPTHIRTSLTELAKVLDLPGAAEANMAVPAVREALRLWTTGKWLLVFDAAETPESVQPFFPTSGTGDILITSRNTDWANVARPLEVATFQRGESVELLRRRGPEIEDGDANRLAETLGDLPLAIEQAAAWRAETGMSVEEYLRLFDSKVAEILDTSAPTSYDLSVAAAWNVSFDALYDRNPAAHQLLQICAFFSPEPIPRYFFTGIRNVSIAPELDQALRDPMVLARAIRDINRYSLAKINHRNGTIQLHRLVQLVLRNRMAPQQLETMKHGAHVLLANLDPNDPTSQKHWSRYQDLRPHAYASDITDCDDGWARQVIINLMRFLFRWGDHEEAMNLAEYAVERWKAAPSLGDEDKQTLEASRLLGYYYWIRGRFEEAADINAKVLEVRRRVDGENHEETLTALSALAGDRRTQGDFSGAAEISADVYNKAKALFDPDDPTALIFARSHCISLRLLGKYREAEELDRQTYEQMVVVLGPDHPQTISTWSGWILDRREGGDYLGARIEQEKLAERAREIHGENNADTLRRLAYLAVARRKAGDHIGALDLATDVLKRFQVRYGEDTFNYNATACALGRSIDLRHGGNLRQAKELGEQVVETYRERIGESHPYTKCAEIDLAVTLRLLGNSAQARAIDERALEQLRTSLGHDHVYSLIASINLASDLSALGETEAALALNNETLERCERVLGPDHPTTLAASLNTALDLRAQNRADDGDKRHTDVLSRYRRVLGDEHPATVNAAKGIRADCDVDPLPL</sequence>